<reference evidence="1 2" key="1">
    <citation type="submission" date="2019-05" db="EMBL/GenBank/DDBJ databases">
        <title>Another draft genome of Portunus trituberculatus and its Hox gene families provides insights of decapod evolution.</title>
        <authorList>
            <person name="Jeong J.-H."/>
            <person name="Song I."/>
            <person name="Kim S."/>
            <person name="Choi T."/>
            <person name="Kim D."/>
            <person name="Ryu S."/>
            <person name="Kim W."/>
        </authorList>
    </citation>
    <scope>NUCLEOTIDE SEQUENCE [LARGE SCALE GENOMIC DNA]</scope>
    <source>
        <tissue evidence="1">Muscle</tissue>
    </source>
</reference>
<keyword evidence="2" id="KW-1185">Reference proteome</keyword>
<name>A0A5B7EJ23_PORTR</name>
<dbReference type="EMBL" id="VSRR010002816">
    <property type="protein sequence ID" value="MPC33358.1"/>
    <property type="molecule type" value="Genomic_DNA"/>
</dbReference>
<evidence type="ECO:0000313" key="1">
    <source>
        <dbReference type="EMBL" id="MPC33358.1"/>
    </source>
</evidence>
<protein>
    <submittedName>
        <fullName evidence="1">Uncharacterized protein</fullName>
    </submittedName>
</protein>
<sequence>MSQHWLSQYNAKQGSHRHTFTTLSLAQDARWNAGGDLVRGAVGSTASPNSRWSWNAGPLLPTSPLLRNSSPVRVFE</sequence>
<accession>A0A5B7EJ23</accession>
<gene>
    <name evidence="1" type="ORF">E2C01_026705</name>
</gene>
<dbReference type="Proteomes" id="UP000324222">
    <property type="component" value="Unassembled WGS sequence"/>
</dbReference>
<comment type="caution">
    <text evidence="1">The sequence shown here is derived from an EMBL/GenBank/DDBJ whole genome shotgun (WGS) entry which is preliminary data.</text>
</comment>
<organism evidence="1 2">
    <name type="scientific">Portunus trituberculatus</name>
    <name type="common">Swimming crab</name>
    <name type="synonym">Neptunus trituberculatus</name>
    <dbReference type="NCBI Taxonomy" id="210409"/>
    <lineage>
        <taxon>Eukaryota</taxon>
        <taxon>Metazoa</taxon>
        <taxon>Ecdysozoa</taxon>
        <taxon>Arthropoda</taxon>
        <taxon>Crustacea</taxon>
        <taxon>Multicrustacea</taxon>
        <taxon>Malacostraca</taxon>
        <taxon>Eumalacostraca</taxon>
        <taxon>Eucarida</taxon>
        <taxon>Decapoda</taxon>
        <taxon>Pleocyemata</taxon>
        <taxon>Brachyura</taxon>
        <taxon>Eubrachyura</taxon>
        <taxon>Portunoidea</taxon>
        <taxon>Portunidae</taxon>
        <taxon>Portuninae</taxon>
        <taxon>Portunus</taxon>
    </lineage>
</organism>
<dbReference type="AlphaFoldDB" id="A0A5B7EJ23"/>
<proteinExistence type="predicted"/>
<evidence type="ECO:0000313" key="2">
    <source>
        <dbReference type="Proteomes" id="UP000324222"/>
    </source>
</evidence>